<proteinExistence type="predicted"/>
<feature type="domain" description="DUF3048" evidence="2">
    <location>
        <begin position="69"/>
        <end position="201"/>
    </location>
</feature>
<evidence type="ECO:0000259" key="3">
    <source>
        <dbReference type="Pfam" id="PF17479"/>
    </source>
</evidence>
<name>A0A2H0R485_9BACT</name>
<organism evidence="4 5">
    <name type="scientific">Candidatus Yanofskybacteria bacterium CG10_big_fil_rev_8_21_14_0_10_46_23</name>
    <dbReference type="NCBI Taxonomy" id="1975098"/>
    <lineage>
        <taxon>Bacteria</taxon>
        <taxon>Candidatus Yanofskyibacteriota</taxon>
    </lineage>
</organism>
<sequence>MNQISQTSRQRKLKFSKPRTLIFLGVITFFVILALWFSFFSESRFFIKNEDPGPREQTGALLGQPCPFVENRPVAVMLASDPVARPLAGVGQADIVLEMPVTPDGVTRMMALFQCQQPERVGSIRSARAGFLPFVASFDAIFGHWGGEREALADLNAGVVDNLDALPNRFNTFYRQNGIRSPHDGFSSYERLVAGAIKSGYRIENRFEGFARSEEPPARTLANLAESVMVPYAGSYEVRWHYSAEKKTYQRSRGGQLEIEANTGMPVQVKNIIVLETTGVPFEGQYLDLAVVSQGRGQFYRDGVSQGVIWSKADFGAPLLLENLEGQEIKLAPGASWIHFIIS</sequence>
<evidence type="ECO:0000313" key="5">
    <source>
        <dbReference type="Proteomes" id="UP000230232"/>
    </source>
</evidence>
<dbReference type="Pfam" id="PF11258">
    <property type="entry name" value="DUF3048"/>
    <property type="match status" value="1"/>
</dbReference>
<dbReference type="InterPro" id="IPR035328">
    <property type="entry name" value="DUF3048_C"/>
</dbReference>
<feature type="domain" description="DUF3048" evidence="3">
    <location>
        <begin position="230"/>
        <end position="338"/>
    </location>
</feature>
<evidence type="ECO:0008006" key="6">
    <source>
        <dbReference type="Google" id="ProtNLM"/>
    </source>
</evidence>
<dbReference type="Gene3D" id="3.50.90.10">
    <property type="entry name" value="YerB-like"/>
    <property type="match status" value="1"/>
</dbReference>
<evidence type="ECO:0000313" key="4">
    <source>
        <dbReference type="EMBL" id="PIR41280.1"/>
    </source>
</evidence>
<dbReference type="EMBL" id="PCXO01000010">
    <property type="protein sequence ID" value="PIR41280.1"/>
    <property type="molecule type" value="Genomic_DNA"/>
</dbReference>
<keyword evidence="1" id="KW-0472">Membrane</keyword>
<dbReference type="AlphaFoldDB" id="A0A2H0R485"/>
<evidence type="ECO:0000256" key="1">
    <source>
        <dbReference type="SAM" id="Phobius"/>
    </source>
</evidence>
<feature type="transmembrane region" description="Helical" evidence="1">
    <location>
        <begin position="21"/>
        <end position="40"/>
    </location>
</feature>
<dbReference type="Pfam" id="PF17479">
    <property type="entry name" value="DUF3048_C"/>
    <property type="match status" value="1"/>
</dbReference>
<comment type="caution">
    <text evidence="4">The sequence shown here is derived from an EMBL/GenBank/DDBJ whole genome shotgun (WGS) entry which is preliminary data.</text>
</comment>
<evidence type="ECO:0000259" key="2">
    <source>
        <dbReference type="Pfam" id="PF11258"/>
    </source>
</evidence>
<dbReference type="InterPro" id="IPR023158">
    <property type="entry name" value="YerB-like_sf"/>
</dbReference>
<dbReference type="SUPFAM" id="SSF159774">
    <property type="entry name" value="YerB-like"/>
    <property type="match status" value="1"/>
</dbReference>
<gene>
    <name evidence="4" type="ORF">COV31_02660</name>
</gene>
<accession>A0A2H0R485</accession>
<keyword evidence="1" id="KW-0812">Transmembrane</keyword>
<keyword evidence="1" id="KW-1133">Transmembrane helix</keyword>
<dbReference type="InterPro" id="IPR021416">
    <property type="entry name" value="DUF3048_N"/>
</dbReference>
<dbReference type="Proteomes" id="UP000230232">
    <property type="component" value="Unassembled WGS sequence"/>
</dbReference>
<protein>
    <recommendedName>
        <fullName evidence="6">DUF3048 domain-containing protein</fullName>
    </recommendedName>
</protein>
<reference evidence="4 5" key="1">
    <citation type="submission" date="2017-09" db="EMBL/GenBank/DDBJ databases">
        <title>Depth-based differentiation of microbial function through sediment-hosted aquifers and enrichment of novel symbionts in the deep terrestrial subsurface.</title>
        <authorList>
            <person name="Probst A.J."/>
            <person name="Ladd B."/>
            <person name="Jarett J.K."/>
            <person name="Geller-Mcgrath D.E."/>
            <person name="Sieber C.M."/>
            <person name="Emerson J.B."/>
            <person name="Anantharaman K."/>
            <person name="Thomas B.C."/>
            <person name="Malmstrom R."/>
            <person name="Stieglmeier M."/>
            <person name="Klingl A."/>
            <person name="Woyke T."/>
            <person name="Ryan C.M."/>
            <person name="Banfield J.F."/>
        </authorList>
    </citation>
    <scope>NUCLEOTIDE SEQUENCE [LARGE SCALE GENOMIC DNA]</scope>
    <source>
        <strain evidence="4">CG10_big_fil_rev_8_21_14_0_10_46_23</strain>
    </source>
</reference>